<gene>
    <name evidence="1" type="ORF">M4L21_04525</name>
</gene>
<dbReference type="Proteomes" id="UP001152302">
    <property type="component" value="Unassembled WGS sequence"/>
</dbReference>
<dbReference type="AlphaFoldDB" id="A0A9X4L9I8"/>
<sequence>MVDQFNSMTELLLHTSEGKDWEIHTRRTDQPIIITAAHGGAIERGTTELAQSISECGNYDFYTFKGVRHNKNHELHVTSRHFDEPKLLQMLNDNRHAISVHGCIGDQPEVYIGGKDQTLIKYIKHYLAEINVIVKNAPAHISGIHDDNFVNCCQHKAGVQLELTTRLRKNFFINKKYNLYDRENRDNWSPLMDDFTQAIIIAVKHYQNEGN</sequence>
<organism evidence="1 2">
    <name type="scientific">Staphylococcus equorum</name>
    <dbReference type="NCBI Taxonomy" id="246432"/>
    <lineage>
        <taxon>Bacteria</taxon>
        <taxon>Bacillati</taxon>
        <taxon>Bacillota</taxon>
        <taxon>Bacilli</taxon>
        <taxon>Bacillales</taxon>
        <taxon>Staphylococcaceae</taxon>
        <taxon>Staphylococcus</taxon>
    </lineage>
</organism>
<protein>
    <submittedName>
        <fullName evidence="1">Poly-gamma-glutamate hydrolase family protein</fullName>
    </submittedName>
</protein>
<dbReference type="Gene3D" id="3.40.630.100">
    <property type="entry name" value="Poly-gamma-glutamate hydrolase, zinc-binding motif"/>
    <property type="match status" value="1"/>
</dbReference>
<dbReference type="InterPro" id="IPR038128">
    <property type="entry name" value="Gamma_PGA_hydro_sf"/>
</dbReference>
<keyword evidence="1" id="KW-0378">Hydrolase</keyword>
<reference evidence="1" key="1">
    <citation type="submission" date="2022-05" db="EMBL/GenBank/DDBJ databases">
        <title>Comparative genomics of Staphylococcus equorum isolates.</title>
        <authorList>
            <person name="Luelf R.H."/>
        </authorList>
    </citation>
    <scope>NUCLEOTIDE SEQUENCE</scope>
    <source>
        <strain evidence="1">TMW 2.2343</strain>
    </source>
</reference>
<proteinExistence type="predicted"/>
<comment type="caution">
    <text evidence="1">The sequence shown here is derived from an EMBL/GenBank/DDBJ whole genome shotgun (WGS) entry which is preliminary data.</text>
</comment>
<name>A0A9X4L9I8_9STAP</name>
<evidence type="ECO:0000313" key="2">
    <source>
        <dbReference type="Proteomes" id="UP001152302"/>
    </source>
</evidence>
<dbReference type="RefSeq" id="WP_277580587.1">
    <property type="nucleotide sequence ID" value="NZ_JAMBPV010000002.1"/>
</dbReference>
<dbReference type="Pfam" id="PF05908">
    <property type="entry name" value="Gamma_PGA_hydro"/>
    <property type="match status" value="1"/>
</dbReference>
<evidence type="ECO:0000313" key="1">
    <source>
        <dbReference type="EMBL" id="MDG0858587.1"/>
    </source>
</evidence>
<dbReference type="EMBL" id="JAMBPX010000002">
    <property type="protein sequence ID" value="MDG0858587.1"/>
    <property type="molecule type" value="Genomic_DNA"/>
</dbReference>
<dbReference type="InterPro" id="IPR008585">
    <property type="entry name" value="Gamma_PGA_hydro"/>
</dbReference>
<accession>A0A9X4L9I8</accession>
<dbReference type="GO" id="GO:0016787">
    <property type="term" value="F:hydrolase activity"/>
    <property type="evidence" value="ECO:0007669"/>
    <property type="project" value="UniProtKB-KW"/>
</dbReference>